<dbReference type="EMBL" id="CP084204">
    <property type="protein sequence ID" value="UZX20111.1"/>
    <property type="molecule type" value="Genomic_DNA"/>
</dbReference>
<accession>A0ABY6QQN1</accession>
<sequence length="278" mass="28382">MSGALLLLAPSGDGGAAAVARALSARGGHGGVLTLTPADLARARWSHRVDGRGEASTRITLPTGRVLDDGTVGAVLNRLPGLSPGAGAANGPRAKDALYAHSERQALVASWLLSLAPRVIGMVSGYGTAHGTLSPTTALVHAERCGLPVARRGGATRGGLVGPPAPGERHVPRLAWPGGPGSPVPVDVLPTAPAAYRDTLLVAGDRVIGPRAGDHGERCLRLADALGTRHFELRFAPRATGAVVSDVLLCPRLDDPQHVEATAAFLLAVAEQPTRRPG</sequence>
<evidence type="ECO:0000313" key="2">
    <source>
        <dbReference type="Proteomes" id="UP001164506"/>
    </source>
</evidence>
<proteinExistence type="predicted"/>
<keyword evidence="2" id="KW-1185">Reference proteome</keyword>
<dbReference type="Proteomes" id="UP001164506">
    <property type="component" value="Chromosome"/>
</dbReference>
<name>A0ABY6QQN1_9ACTN</name>
<dbReference type="GeneID" id="95598775"/>
<evidence type="ECO:0000313" key="1">
    <source>
        <dbReference type="EMBL" id="UZX20111.1"/>
    </source>
</evidence>
<organism evidence="1 2">
    <name type="scientific">Streptomyces tanashiensis</name>
    <dbReference type="NCBI Taxonomy" id="67367"/>
    <lineage>
        <taxon>Bacteria</taxon>
        <taxon>Bacillati</taxon>
        <taxon>Actinomycetota</taxon>
        <taxon>Actinomycetes</taxon>
        <taxon>Kitasatosporales</taxon>
        <taxon>Streptomycetaceae</taxon>
        <taxon>Streptomyces</taxon>
    </lineage>
</organism>
<dbReference type="RefSeq" id="WP_267258201.1">
    <property type="nucleotide sequence ID" value="NZ_CP084204.1"/>
</dbReference>
<reference evidence="1" key="1">
    <citation type="submission" date="2021-09" db="EMBL/GenBank/DDBJ databases">
        <title>Complete genome sequence and metabolic characterization of Streptomyces tanashiensis DSM 731 the producer of antibacterial Kalafungin and diverse secondary metabolites.</title>
        <authorList>
            <person name="Abbasi M.N."/>
            <person name="Anwar M.N."/>
            <person name="Alam K."/>
            <person name="Shoaib M."/>
            <person name="Lin Z."/>
            <person name="Hayat M."/>
            <person name="Ali M.I."/>
            <person name="Malik H.M.T."/>
            <person name="Ahmed I."/>
            <person name="Li A."/>
            <person name="Hailong Wang H."/>
            <person name="Zhang Y."/>
        </authorList>
    </citation>
    <scope>NUCLEOTIDE SEQUENCE</scope>
    <source>
        <strain evidence="1">Kala</strain>
    </source>
</reference>
<protein>
    <submittedName>
        <fullName evidence="1">Uncharacterized protein</fullName>
    </submittedName>
</protein>
<gene>
    <name evidence="1" type="ORF">LDH80_04985</name>
</gene>